<evidence type="ECO:0000256" key="2">
    <source>
        <dbReference type="ARBA" id="ARBA00022448"/>
    </source>
</evidence>
<dbReference type="EMBL" id="AHPD01000007">
    <property type="protein sequence ID" value="KEC66023.1"/>
    <property type="molecule type" value="Genomic_DNA"/>
</dbReference>
<evidence type="ECO:0000256" key="3">
    <source>
        <dbReference type="ARBA" id="ARBA00022475"/>
    </source>
</evidence>
<evidence type="ECO:0000313" key="7">
    <source>
        <dbReference type="Proteomes" id="UP000027143"/>
    </source>
</evidence>
<protein>
    <recommendedName>
        <fullName evidence="8">Major facilitator superfamily (MFS) profile domain-containing protein</fullName>
    </recommendedName>
</protein>
<keyword evidence="5" id="KW-0472">Membrane</keyword>
<evidence type="ECO:0000256" key="4">
    <source>
        <dbReference type="ARBA" id="ARBA00022847"/>
    </source>
</evidence>
<feature type="transmembrane region" description="Helical" evidence="5">
    <location>
        <begin position="69"/>
        <end position="89"/>
    </location>
</feature>
<proteinExistence type="predicted"/>
<keyword evidence="2" id="KW-0813">Transport</keyword>
<reference evidence="6 7" key="1">
    <citation type="submission" date="2012-04" db="EMBL/GenBank/DDBJ databases">
        <title>The Genome Sequence of Bartonella quintana JK 68.</title>
        <authorList>
            <consortium name="The Broad Institute Genome Sequencing Platform"/>
            <consortium name="The Broad Institute Genome Sequencing Center for Infectious Disease"/>
            <person name="Feldgarden M."/>
            <person name="Kirby J."/>
            <person name="Kosoy M."/>
            <person name="Birtles R."/>
            <person name="Probert W.S."/>
            <person name="Chiaraviglio L."/>
            <person name="Walker B."/>
            <person name="Young S.K."/>
            <person name="Zeng Q."/>
            <person name="Gargeya S."/>
            <person name="Fitzgerald M."/>
            <person name="Haas B."/>
            <person name="Abouelleil A."/>
            <person name="Alvarado L."/>
            <person name="Arachchi H.M."/>
            <person name="Berlin A.M."/>
            <person name="Chapman S.B."/>
            <person name="Goldberg J."/>
            <person name="Griggs A."/>
            <person name="Gujja S."/>
            <person name="Hansen M."/>
            <person name="Howarth C."/>
            <person name="Imamovic A."/>
            <person name="Larimer J."/>
            <person name="McCowen C."/>
            <person name="Montmayeur A."/>
            <person name="Murphy C."/>
            <person name="Neiman D."/>
            <person name="Pearson M."/>
            <person name="Priest M."/>
            <person name="Roberts A."/>
            <person name="Saif S."/>
            <person name="Shea T."/>
            <person name="Sisk P."/>
            <person name="Sykes S."/>
            <person name="Wortman J."/>
            <person name="Nusbaum C."/>
            <person name="Birren B."/>
        </authorList>
    </citation>
    <scope>NUCLEOTIDE SEQUENCE [LARGE SCALE GENOMIC DNA]</scope>
    <source>
        <strain evidence="6 7">JK 68</strain>
    </source>
</reference>
<keyword evidence="3" id="KW-1003">Cell membrane</keyword>
<evidence type="ECO:0000256" key="5">
    <source>
        <dbReference type="SAM" id="Phobius"/>
    </source>
</evidence>
<keyword evidence="5" id="KW-0812">Transmembrane</keyword>
<name>A0ABR4SQP7_BARQI</name>
<gene>
    <name evidence="6" type="ORF">O7U_00554</name>
</gene>
<evidence type="ECO:0008006" key="8">
    <source>
        <dbReference type="Google" id="ProtNLM"/>
    </source>
</evidence>
<comment type="caution">
    <text evidence="6">The sequence shown here is derived from an EMBL/GenBank/DDBJ whole genome shotgun (WGS) entry which is preliminary data.</text>
</comment>
<evidence type="ECO:0000313" key="6">
    <source>
        <dbReference type="EMBL" id="KEC66023.1"/>
    </source>
</evidence>
<dbReference type="PANTHER" id="PTHR43528">
    <property type="entry name" value="ALPHA-KETOGLUTARATE PERMEASE"/>
    <property type="match status" value="1"/>
</dbReference>
<sequence>MGCLIGHSWNALLCIMNMYTSISGVVKSAMFPSSVCTLGVSLTHAIGNALFGGPAKYIALELKKIGHEFIFYFYITDVIIIALIALLFVPDMNKEDIQDDEPL</sequence>
<comment type="subcellular location">
    <subcellularLocation>
        <location evidence="1">Cell membrane</location>
        <topology evidence="1">Multi-pass membrane protein</topology>
    </subcellularLocation>
</comment>
<keyword evidence="4" id="KW-0769">Symport</keyword>
<evidence type="ECO:0000256" key="1">
    <source>
        <dbReference type="ARBA" id="ARBA00004651"/>
    </source>
</evidence>
<keyword evidence="7" id="KW-1185">Reference proteome</keyword>
<dbReference type="InterPro" id="IPR051084">
    <property type="entry name" value="H+-coupled_symporters"/>
</dbReference>
<accession>A0ABR4SQP7</accession>
<keyword evidence="5" id="KW-1133">Transmembrane helix</keyword>
<dbReference type="Proteomes" id="UP000027143">
    <property type="component" value="Unassembled WGS sequence"/>
</dbReference>
<dbReference type="PANTHER" id="PTHR43528:SF1">
    <property type="entry name" value="ALPHA-KETOGLUTARATE PERMEASE"/>
    <property type="match status" value="1"/>
</dbReference>
<organism evidence="6 7">
    <name type="scientific">Bartonella quintana JK 68</name>
    <dbReference type="NCBI Taxonomy" id="1134503"/>
    <lineage>
        <taxon>Bacteria</taxon>
        <taxon>Pseudomonadati</taxon>
        <taxon>Pseudomonadota</taxon>
        <taxon>Alphaproteobacteria</taxon>
        <taxon>Hyphomicrobiales</taxon>
        <taxon>Bartonellaceae</taxon>
        <taxon>Bartonella</taxon>
    </lineage>
</organism>